<proteinExistence type="inferred from homology"/>
<dbReference type="EMBL" id="QWET01000015">
    <property type="protein sequence ID" value="RIH63944.1"/>
    <property type="molecule type" value="Genomic_DNA"/>
</dbReference>
<name>A0A399CW67_9BACT</name>
<dbReference type="Pfam" id="PF02278">
    <property type="entry name" value="Lyase_8"/>
    <property type="match status" value="1"/>
</dbReference>
<accession>A0A399CW67</accession>
<evidence type="ECO:0000259" key="7">
    <source>
        <dbReference type="Pfam" id="PF02884"/>
    </source>
</evidence>
<feature type="domain" description="Polysaccharide lyase family 8 C-terminal" evidence="7">
    <location>
        <begin position="869"/>
        <end position="925"/>
    </location>
</feature>
<dbReference type="SUPFAM" id="SSF49863">
    <property type="entry name" value="Hyaluronate lyase-like, C-terminal domain"/>
    <property type="match status" value="1"/>
</dbReference>
<dbReference type="GO" id="GO:0016837">
    <property type="term" value="F:carbon-oxygen lyase activity, acting on polysaccharides"/>
    <property type="evidence" value="ECO:0007669"/>
    <property type="project" value="UniProtKB-ARBA"/>
</dbReference>
<protein>
    <submittedName>
        <fullName evidence="8">Silent information regulator protein Sir2</fullName>
    </submittedName>
</protein>
<dbReference type="Gene3D" id="2.60.220.10">
    <property type="entry name" value="Polysaccharide lyase family 8-like, C-terminal"/>
    <property type="match status" value="1"/>
</dbReference>
<evidence type="ECO:0000256" key="4">
    <source>
        <dbReference type="ARBA" id="ARBA00022837"/>
    </source>
</evidence>
<evidence type="ECO:0000256" key="3">
    <source>
        <dbReference type="ARBA" id="ARBA00011245"/>
    </source>
</evidence>
<dbReference type="Pfam" id="PF02884">
    <property type="entry name" value="Lyase_8_C"/>
    <property type="match status" value="1"/>
</dbReference>
<comment type="similarity">
    <text evidence="2">Belongs to the polysaccharide lyase 8 family.</text>
</comment>
<dbReference type="GO" id="GO:0005975">
    <property type="term" value="P:carbohydrate metabolic process"/>
    <property type="evidence" value="ECO:0007669"/>
    <property type="project" value="InterPro"/>
</dbReference>
<evidence type="ECO:0000313" key="9">
    <source>
        <dbReference type="Proteomes" id="UP000266441"/>
    </source>
</evidence>
<dbReference type="InterPro" id="IPR011013">
    <property type="entry name" value="Gal_mutarotase_sf_dom"/>
</dbReference>
<feature type="domain" description="Polysaccharide lyase family 8 central" evidence="6">
    <location>
        <begin position="584"/>
        <end position="848"/>
    </location>
</feature>
<keyword evidence="4" id="KW-0106">Calcium</keyword>
<dbReference type="InterPro" id="IPR014718">
    <property type="entry name" value="GH-type_carb-bd"/>
</dbReference>
<dbReference type="SUPFAM" id="SSF48230">
    <property type="entry name" value="Chondroitin AC/alginate lyase"/>
    <property type="match status" value="1"/>
</dbReference>
<dbReference type="Gene3D" id="1.50.10.100">
    <property type="entry name" value="Chondroitin AC/alginate lyase"/>
    <property type="match status" value="1"/>
</dbReference>
<comment type="caution">
    <text evidence="8">The sequence shown here is derived from an EMBL/GenBank/DDBJ whole genome shotgun (WGS) entry which is preliminary data.</text>
</comment>
<dbReference type="InterPro" id="IPR008929">
    <property type="entry name" value="Chondroitin_lyas"/>
</dbReference>
<dbReference type="Proteomes" id="UP000266441">
    <property type="component" value="Unassembled WGS sequence"/>
</dbReference>
<dbReference type="RefSeq" id="WP_119351199.1">
    <property type="nucleotide sequence ID" value="NZ_QWET01000015.1"/>
</dbReference>
<keyword evidence="9" id="KW-1185">Reference proteome</keyword>
<evidence type="ECO:0000256" key="2">
    <source>
        <dbReference type="ARBA" id="ARBA00006699"/>
    </source>
</evidence>
<evidence type="ECO:0000256" key="1">
    <source>
        <dbReference type="ARBA" id="ARBA00001913"/>
    </source>
</evidence>
<evidence type="ECO:0000313" key="8">
    <source>
        <dbReference type="EMBL" id="RIH63944.1"/>
    </source>
</evidence>
<keyword evidence="5" id="KW-0456">Lyase</keyword>
<dbReference type="Gene3D" id="2.70.98.10">
    <property type="match status" value="1"/>
</dbReference>
<reference evidence="8 9" key="1">
    <citation type="journal article" date="2015" name="Int. J. Syst. Evol. Microbiol.">
        <title>Mariniphaga sediminis sp. nov., isolated from coastal sediment.</title>
        <authorList>
            <person name="Wang F.Q."/>
            <person name="Shen Q.Y."/>
            <person name="Chen G.J."/>
            <person name="Du Z.J."/>
        </authorList>
    </citation>
    <scope>NUCLEOTIDE SEQUENCE [LARGE SCALE GENOMIC DNA]</scope>
    <source>
        <strain evidence="8 9">SY21</strain>
    </source>
</reference>
<comment type="subunit">
    <text evidence="3">Monomer.</text>
</comment>
<dbReference type="OrthoDB" id="719642at2"/>
<dbReference type="GO" id="GO:0005576">
    <property type="term" value="C:extracellular region"/>
    <property type="evidence" value="ECO:0007669"/>
    <property type="project" value="InterPro"/>
</dbReference>
<dbReference type="GO" id="GO:0030246">
    <property type="term" value="F:carbohydrate binding"/>
    <property type="evidence" value="ECO:0007669"/>
    <property type="project" value="InterPro"/>
</dbReference>
<evidence type="ECO:0000259" key="6">
    <source>
        <dbReference type="Pfam" id="PF02278"/>
    </source>
</evidence>
<dbReference type="PANTHER" id="PTHR38481">
    <property type="entry name" value="HYALURONATE LYASE"/>
    <property type="match status" value="1"/>
</dbReference>
<evidence type="ECO:0000256" key="5">
    <source>
        <dbReference type="ARBA" id="ARBA00023239"/>
    </source>
</evidence>
<dbReference type="InterPro" id="IPR003159">
    <property type="entry name" value="Lyase_8_central_dom"/>
</dbReference>
<dbReference type="InterPro" id="IPR038970">
    <property type="entry name" value="Lyase_8"/>
</dbReference>
<gene>
    <name evidence="8" type="ORF">D1164_17550</name>
</gene>
<comment type="cofactor">
    <cofactor evidence="1">
        <name>Ca(2+)</name>
        <dbReference type="ChEBI" id="CHEBI:29108"/>
    </cofactor>
</comment>
<sequence>MNTKTIALVLIFVFSGFLTITELSATEKIFATYFDIATNSPEGTEVTGRIHLERNKDVLKSPIPEGYHFYIENQEGNLFTIETRYDLHHRIMGVLVVDKDRNTGNTEKPYQLTVLLKNNNEVISRFPVTVKIVNQTLWNILYERYKDFTVSQKGNRMYGRTSFSDKEVAAKISELEKNNGRFNGFKCYTQHPKDYLEHTNVDPLNGRVYGTIEYEWENVAKQIGGLGYAYARSEKYGPTGNPASRERLKKALYKAILAYTGCVPIEGNDILIDGQPIGEYTGDGFANLVEHGMIGHQVGTHQWVVSDPLVAPAVHLMPDLLKDIQEEDKEAIEVYHSLVQFYQLFTSIVKQRRAIDDPSQRWGEIQDTIYSEGAWADANLGHRLRIMLALPIIWADYNRPMTYVPYWYSDFYNNKPFKNFSFSPGWSPYGVVPDVRRWLTKFNVPSHEFAQSGFHPDGTVSHHVGHGTDAPLIAYGFEWLTVPFVGFNQFKDTPFCLEDKYFQFPADRLLHVYGKLIYKNRFDFTMAGRSHLSDMHKFVTKTFVEAIDELLESKSQKNEITNQDELIKLKNDIAANTHQYSGTDAYWVNEFLVHRRENENNSFYASVKLKSERVVGAEDFDRVRKSWHTGSGVLQVRTTGDEYSQQVLENMDWHMLPGITEEWRTDPLPAKGGAQACLPGLNKIAGVLSDGETGMAMYHHLPRETYSSATALKSYHFIGDKIAALGSNIRRYRSGQQKGIFTCIDQAGFTNELTWSANGKIKKTKANQSVEIHENITQPSWVHTGDRGFIVYPQKACGLAIKTGNKINVTDTRISNNEPNYVLAIGHGTNPGQQEDNSYFYLSVPNVSADEMPLLAARYANELNCNLTNDSIHAIYDQTEKITQIAFFKAGKITQNGKTFECDNTAMVMLKENHGNWTIAVGDPTADVYKKQITLHLSVPLKEGKYTYTVPGIYPRDGEYATVKREGKNSSIVIELPDTRDEAYYNYQSALYSGVPVVLEIPEEK</sequence>
<dbReference type="InterPro" id="IPR011071">
    <property type="entry name" value="Lyase_8-like_C"/>
</dbReference>
<organism evidence="8 9">
    <name type="scientific">Mariniphaga sediminis</name>
    <dbReference type="NCBI Taxonomy" id="1628158"/>
    <lineage>
        <taxon>Bacteria</taxon>
        <taxon>Pseudomonadati</taxon>
        <taxon>Bacteroidota</taxon>
        <taxon>Bacteroidia</taxon>
        <taxon>Marinilabiliales</taxon>
        <taxon>Prolixibacteraceae</taxon>
        <taxon>Mariniphaga</taxon>
    </lineage>
</organism>
<dbReference type="PANTHER" id="PTHR38481:SF1">
    <property type="entry name" value="HYALURONATE LYASE"/>
    <property type="match status" value="1"/>
</dbReference>
<dbReference type="SUPFAM" id="SSF74650">
    <property type="entry name" value="Galactose mutarotase-like"/>
    <property type="match status" value="1"/>
</dbReference>
<dbReference type="AlphaFoldDB" id="A0A399CW67"/>
<dbReference type="InterPro" id="IPR004103">
    <property type="entry name" value="Lyase_8_C"/>
</dbReference>